<dbReference type="RefSeq" id="WP_110269588.1">
    <property type="nucleotide sequence ID" value="NZ_CP029289.2"/>
</dbReference>
<evidence type="ECO:0000256" key="5">
    <source>
        <dbReference type="ARBA" id="ARBA00023002"/>
    </source>
</evidence>
<evidence type="ECO:0000256" key="1">
    <source>
        <dbReference type="ARBA" id="ARBA00022490"/>
    </source>
</evidence>
<keyword evidence="2" id="KW-0444">Lipid biosynthesis</keyword>
<evidence type="ECO:0000256" key="7">
    <source>
        <dbReference type="ARBA" id="ARBA00023098"/>
    </source>
</evidence>
<dbReference type="InterPro" id="IPR032837">
    <property type="entry name" value="G1PDH"/>
</dbReference>
<dbReference type="PANTHER" id="PTHR43616:SF5">
    <property type="entry name" value="GLYCEROL DEHYDROGENASE 1"/>
    <property type="match status" value="1"/>
</dbReference>
<keyword evidence="3" id="KW-0479">Metal-binding</keyword>
<keyword evidence="4" id="KW-0521">NADP</keyword>
<dbReference type="GeneID" id="36831051"/>
<dbReference type="Gene3D" id="3.40.50.1970">
    <property type="match status" value="1"/>
</dbReference>
<name>A0A2U9ICI8_9CREN</name>
<dbReference type="AlphaFoldDB" id="A0A2U9ICI8"/>
<dbReference type="Pfam" id="PF13685">
    <property type="entry name" value="Fe-ADH_2"/>
    <property type="match status" value="1"/>
</dbReference>
<protein>
    <submittedName>
        <fullName evidence="10">Uncharacterized protein</fullName>
    </submittedName>
</protein>
<evidence type="ECO:0000313" key="11">
    <source>
        <dbReference type="Proteomes" id="UP000248044"/>
    </source>
</evidence>
<dbReference type="InterPro" id="IPR016205">
    <property type="entry name" value="Glycerol_DH"/>
</dbReference>
<dbReference type="OrthoDB" id="8656at2157"/>
<reference evidence="10 11" key="1">
    <citation type="submission" date="2018-05" db="EMBL/GenBank/DDBJ databases">
        <title>Complete Genome Sequences of Extremely Thermoacidophilic, Metal-Mobilizing Type-Strain Members of the Archaeal Family Sulfolobaceae: Acidianus brierleyi DSM-1651T, Acidianus sulfidivorans DSM-18786T, Metallosphaera hakonensis DSM-7519T, and Metallosphaera prunae DSM-10039T.</title>
        <authorList>
            <person name="Counts J.A."/>
            <person name="Kelly R.M."/>
        </authorList>
    </citation>
    <scope>NUCLEOTIDE SEQUENCE [LARGE SCALE GENOMIC DNA]</scope>
    <source>
        <strain evidence="10 11">DSM 1651</strain>
    </source>
</reference>
<dbReference type="PANTHER" id="PTHR43616">
    <property type="entry name" value="GLYCEROL DEHYDROGENASE"/>
    <property type="match status" value="1"/>
</dbReference>
<keyword evidence="1" id="KW-0963">Cytoplasm</keyword>
<keyword evidence="9" id="KW-1208">Phospholipid metabolism</keyword>
<dbReference type="KEGG" id="abri:DFR85_02805"/>
<keyword evidence="8" id="KW-0594">Phospholipid biosynthesis</keyword>
<evidence type="ECO:0000256" key="8">
    <source>
        <dbReference type="ARBA" id="ARBA00023209"/>
    </source>
</evidence>
<evidence type="ECO:0000313" key="10">
    <source>
        <dbReference type="EMBL" id="AWR93704.1"/>
    </source>
</evidence>
<sequence length="346" mass="38473">MLKLINFSSNVVFGNNVICSIPSEMESKNFPKDIIFISGENTFKLFGNKVLDKIQKSDFRVIKDIIGVGKDKDTIDDQISKFPKDKKYTIIAVGSGSVLDAGKYIASETNSPLISIPTSLSTDAIATSFSVLWRKGSSIAIKTVAPSLVIGDYQLLKKEDKRFIKAGIGDMLSKLSALYDWRLSFWLAKEKYNDFAYSLASYTTKLIIKRLNHILNSDYIGIETLFLAEVTDGYLMEISNTTRVAAGSEHLFSFAMETLGVNLLHGELCGIGTVIMHFLQTGSHKARKIFEKSHFPITVKELGINKETIIKALSISHKMRNWYTILGKEGLTEGQAERLAKYAGVI</sequence>
<accession>A0A2U9ICI8</accession>
<dbReference type="EMBL" id="CP029289">
    <property type="protein sequence ID" value="AWR93704.1"/>
    <property type="molecule type" value="Genomic_DNA"/>
</dbReference>
<evidence type="ECO:0000256" key="3">
    <source>
        <dbReference type="ARBA" id="ARBA00022723"/>
    </source>
</evidence>
<keyword evidence="11" id="KW-1185">Reference proteome</keyword>
<gene>
    <name evidence="10" type="ORF">DFR85_02805</name>
</gene>
<dbReference type="Proteomes" id="UP000248044">
    <property type="component" value="Chromosome"/>
</dbReference>
<keyword evidence="7" id="KW-0443">Lipid metabolism</keyword>
<dbReference type="GO" id="GO:0008654">
    <property type="term" value="P:phospholipid biosynthetic process"/>
    <property type="evidence" value="ECO:0007669"/>
    <property type="project" value="UniProtKB-KW"/>
</dbReference>
<evidence type="ECO:0000256" key="9">
    <source>
        <dbReference type="ARBA" id="ARBA00023264"/>
    </source>
</evidence>
<dbReference type="GO" id="GO:0046872">
    <property type="term" value="F:metal ion binding"/>
    <property type="evidence" value="ECO:0007669"/>
    <property type="project" value="UniProtKB-KW"/>
</dbReference>
<evidence type="ECO:0000256" key="6">
    <source>
        <dbReference type="ARBA" id="ARBA00023027"/>
    </source>
</evidence>
<keyword evidence="5" id="KW-0560">Oxidoreductase</keyword>
<evidence type="ECO:0000256" key="2">
    <source>
        <dbReference type="ARBA" id="ARBA00022516"/>
    </source>
</evidence>
<evidence type="ECO:0000256" key="4">
    <source>
        <dbReference type="ARBA" id="ARBA00022857"/>
    </source>
</evidence>
<dbReference type="SUPFAM" id="SSF56796">
    <property type="entry name" value="Dehydroquinate synthase-like"/>
    <property type="match status" value="1"/>
</dbReference>
<organism evidence="10 11">
    <name type="scientific">Acidianus brierleyi</name>
    <dbReference type="NCBI Taxonomy" id="41673"/>
    <lineage>
        <taxon>Archaea</taxon>
        <taxon>Thermoproteota</taxon>
        <taxon>Thermoprotei</taxon>
        <taxon>Sulfolobales</taxon>
        <taxon>Sulfolobaceae</taxon>
        <taxon>Acidianus</taxon>
    </lineage>
</organism>
<dbReference type="GO" id="GO:0016614">
    <property type="term" value="F:oxidoreductase activity, acting on CH-OH group of donors"/>
    <property type="evidence" value="ECO:0007669"/>
    <property type="project" value="InterPro"/>
</dbReference>
<keyword evidence="6" id="KW-0520">NAD</keyword>
<proteinExistence type="predicted"/>
<dbReference type="Gene3D" id="1.20.1090.10">
    <property type="entry name" value="Dehydroquinate synthase-like - alpha domain"/>
    <property type="match status" value="1"/>
</dbReference>